<evidence type="ECO:0000256" key="1">
    <source>
        <dbReference type="SAM" id="MobiDB-lite"/>
    </source>
</evidence>
<dbReference type="Proteomes" id="UP000029413">
    <property type="component" value="Chromosome 3"/>
</dbReference>
<feature type="compositionally biased region" description="Basic and acidic residues" evidence="1">
    <location>
        <begin position="1"/>
        <end position="14"/>
    </location>
</feature>
<dbReference type="PANTHER" id="PTHR35370">
    <property type="entry name" value="CYTOPLASMIC PROTEIN-RELATED-RELATED"/>
    <property type="match status" value="1"/>
</dbReference>
<evidence type="ECO:0008006" key="4">
    <source>
        <dbReference type="Google" id="ProtNLM"/>
    </source>
</evidence>
<dbReference type="Pfam" id="PF05947">
    <property type="entry name" value="T6SS_TssF"/>
    <property type="match status" value="1"/>
</dbReference>
<protein>
    <recommendedName>
        <fullName evidence="4">Type VI secretion system baseplate subunit TssF</fullName>
    </recommendedName>
</protein>
<feature type="region of interest" description="Disordered" evidence="1">
    <location>
        <begin position="1"/>
        <end position="33"/>
    </location>
</feature>
<dbReference type="KEGG" id="bcen:DM39_6852"/>
<reference evidence="2 3" key="1">
    <citation type="submission" date="2014-05" db="EMBL/GenBank/DDBJ databases">
        <authorList>
            <person name="Bishop-Lilly K.A."/>
            <person name="Broomall S.M."/>
            <person name="Chain P.S."/>
            <person name="Chertkov O."/>
            <person name="Coyne S.R."/>
            <person name="Daligault H.E."/>
            <person name="Davenport K.W."/>
            <person name="Erkkila T."/>
            <person name="Frey K.G."/>
            <person name="Gibbons H.S."/>
            <person name="Gu W."/>
            <person name="Jaissle J."/>
            <person name="Johnson S.L."/>
            <person name="Koroleva G.I."/>
            <person name="Ladner J.T."/>
            <person name="Lo C.-C."/>
            <person name="Minogue T.D."/>
            <person name="Munk C."/>
            <person name="Palacios G.F."/>
            <person name="Redden C.L."/>
            <person name="Rosenzweig C.N."/>
            <person name="Scholz M.B."/>
            <person name="Teshima H."/>
            <person name="Xu Y."/>
        </authorList>
    </citation>
    <scope>NUCLEOTIDE SEQUENCE [LARGE SCALE GENOMIC DNA]</scope>
    <source>
        <strain evidence="2 3">DDS 22E-1</strain>
    </source>
</reference>
<dbReference type="AlphaFoldDB" id="A0AAN0RN37"/>
<accession>A0AAN0RN37</accession>
<dbReference type="NCBIfam" id="TIGR03359">
    <property type="entry name" value="VI_chp_6"/>
    <property type="match status" value="1"/>
</dbReference>
<sequence length="635" mass="71567">MTDRQKSDYDHTSHENFPGSEGPIPVTGDDAPSWLAGGLHDDDPFLQYFDAEMRYLREAGKEFARAQPRVGRRLGMSTPGARDERVEAVNEAFAFLASRFRMTLDDTLPEITDPLIDHLWPHAGRTIPSLAILECVPRAGEARILDTLPAGLQVRSTPVGPDRTVCFYRTTQPVRLLPLDIHEAGVRTREDGRTVMRLAFNLTHREQRLLDDLSRIRLYLHGDRPTASALYAALTRQVESIGVRMPLARDGQLLPQTHMHFEAAGCGPTTRLWPVDHDARDADLEREQTMLEYFVFPEKFHFVDLCGFDRANVLPGETRIEFEILIEGRIAGDVIFDADNIRLFCTPVINLFELDAEAIRPDKHTRDYPVLSPAAAGDHVEPYEALRVSASDQRSAKKHEYQSFREFRHRGGTMRYASPDRYFHTSIRHGVTGRREMWVTLGGHLWDEPGSRPDSHVTVRVLANNGRLPRMALRESAINNPASVFAGVERVCNLTAPTMPLYPPRDNRYAWKVASHFGPNELNMMNAEVLRGALSLYDWTQHDDNRRRIEAIRVVTLGEESEILGASVNRIVNVNVEIDPAGFAGPGDVALFGDVLSRFVGRYACFHYAVRLALQEGAGGPIRRYPPSVKLEGWL</sequence>
<name>A0AAN0RN37_9BURK</name>
<organism evidence="2 3">
    <name type="scientific">Burkholderia cenocepacia</name>
    <dbReference type="NCBI Taxonomy" id="95486"/>
    <lineage>
        <taxon>Bacteria</taxon>
        <taxon>Pseudomonadati</taxon>
        <taxon>Pseudomonadota</taxon>
        <taxon>Betaproteobacteria</taxon>
        <taxon>Burkholderiales</taxon>
        <taxon>Burkholderiaceae</taxon>
        <taxon>Burkholderia</taxon>
        <taxon>Burkholderia cepacia complex</taxon>
    </lineage>
</organism>
<dbReference type="PANTHER" id="PTHR35370:SF4">
    <property type="entry name" value="TYPE VI SECRETION SYSTEM BASEPLATE SUBUNIT TSSF"/>
    <property type="match status" value="1"/>
</dbReference>
<evidence type="ECO:0000313" key="3">
    <source>
        <dbReference type="Proteomes" id="UP000029413"/>
    </source>
</evidence>
<keyword evidence="3" id="KW-1185">Reference proteome</keyword>
<proteinExistence type="predicted"/>
<evidence type="ECO:0000313" key="2">
    <source>
        <dbReference type="EMBL" id="AIO30767.1"/>
    </source>
</evidence>
<dbReference type="InterPro" id="IPR010272">
    <property type="entry name" value="T6SS_TssF"/>
</dbReference>
<dbReference type="EMBL" id="CP007782">
    <property type="protein sequence ID" value="AIO30767.1"/>
    <property type="molecule type" value="Genomic_DNA"/>
</dbReference>
<gene>
    <name evidence="2" type="ORF">DM39_6852</name>
</gene>